<protein>
    <recommendedName>
        <fullName evidence="7">Lipoprotein</fullName>
    </recommendedName>
</protein>
<evidence type="ECO:0000313" key="4">
    <source>
        <dbReference type="EMBL" id="WMC90204.1"/>
    </source>
</evidence>
<accession>A0AAX3ZT99</accession>
<dbReference type="PROSITE" id="PS51257">
    <property type="entry name" value="PROKAR_LIPOPROTEIN"/>
    <property type="match status" value="1"/>
</dbReference>
<dbReference type="Proteomes" id="UP001605990">
    <property type="component" value="Unassembled WGS sequence"/>
</dbReference>
<evidence type="ECO:0000313" key="5">
    <source>
        <dbReference type="Proteomes" id="UP001231701"/>
    </source>
</evidence>
<gene>
    <name evidence="3" type="ORF">ACGU38_19975</name>
    <name evidence="4" type="ORF">P7W03_33345</name>
</gene>
<evidence type="ECO:0000313" key="3">
    <source>
        <dbReference type="EMBL" id="MFG6297632.1"/>
    </source>
</evidence>
<dbReference type="GeneID" id="90947027"/>
<sequence length="260" mass="27027">MTVRRALALVIGAVLCTGVLGTGCAQQPSGLSSGDAQPPAASASSPAAEAARTSPQAGPPRSFPRPLPGIGPAMRARLPDGSRQALVVTGATETSNRAEAVLYERYPAEGWRAVAGPWPAHNGLRGWTDDHEAGDLRTPVGVFGLSDAGGRLPDPGALLPYDQDPEFAVSGTGHLGEPLEGSFDYVIAIDYNRVPGTTPLDKTRPLGEDKGGGVWIHVDHEGPTNACVSLSEDHMRALLTALDPEKEPVVVMGPEPVLAR</sequence>
<keyword evidence="2" id="KW-0732">Signal</keyword>
<dbReference type="Proteomes" id="UP001231701">
    <property type="component" value="Chromosome"/>
</dbReference>
<evidence type="ECO:0000313" key="6">
    <source>
        <dbReference type="Proteomes" id="UP001605990"/>
    </source>
</evidence>
<name>A0AAX3ZT99_STRRO</name>
<proteinExistence type="predicted"/>
<dbReference type="RefSeq" id="WP_019330263.1">
    <property type="nucleotide sequence ID" value="NZ_CP121271.1"/>
</dbReference>
<feature type="chain" id="PRO_5043399498" description="Lipoprotein" evidence="2">
    <location>
        <begin position="22"/>
        <end position="260"/>
    </location>
</feature>
<reference evidence="3 6" key="2">
    <citation type="submission" date="2024-10" db="EMBL/GenBank/DDBJ databases">
        <title>Draft genome assembly of a novel steroid transforming actinomycete isolated from African clawed frog Xenopus laevis.</title>
        <authorList>
            <person name="Bragin E."/>
            <person name="Kollerov V."/>
            <person name="Donova M.V."/>
        </authorList>
    </citation>
    <scope>NUCLEOTIDE SEQUENCE [LARGE SCALE GENOMIC DNA]</scope>
    <source>
        <strain evidence="3 6">MTOC-St3</strain>
    </source>
</reference>
<evidence type="ECO:0000256" key="2">
    <source>
        <dbReference type="SAM" id="SignalP"/>
    </source>
</evidence>
<dbReference type="PANTHER" id="PTHR38589">
    <property type="entry name" value="BLR0621 PROTEIN"/>
    <property type="match status" value="1"/>
</dbReference>
<reference evidence="4" key="1">
    <citation type="submission" date="2023-03" db="EMBL/GenBank/DDBJ databases">
        <title>Borrelidin-producing and root-colonizing Streptomyces rochei is a potent biopesticide for soil-borne oomycete-caused plant diseases.</title>
        <authorList>
            <person name="Zhou D."/>
            <person name="Wang X."/>
            <person name="Navarro-Munoz J.C."/>
            <person name="Li W."/>
            <person name="Li J."/>
            <person name="Jiu M."/>
            <person name="Deng S."/>
            <person name="Ye Y."/>
            <person name="Daly P."/>
            <person name="Wei L."/>
        </authorList>
    </citation>
    <scope>NUCLEOTIDE SEQUENCE</scope>
    <source>
        <strain evidence="4">JK1</strain>
    </source>
</reference>
<feature type="compositionally biased region" description="Pro residues" evidence="1">
    <location>
        <begin position="57"/>
        <end position="69"/>
    </location>
</feature>
<feature type="region of interest" description="Disordered" evidence="1">
    <location>
        <begin position="28"/>
        <end position="77"/>
    </location>
</feature>
<feature type="compositionally biased region" description="Low complexity" evidence="1">
    <location>
        <begin position="32"/>
        <end position="55"/>
    </location>
</feature>
<dbReference type="AlphaFoldDB" id="A0AAX3ZT99"/>
<evidence type="ECO:0000256" key="1">
    <source>
        <dbReference type="SAM" id="MobiDB-lite"/>
    </source>
</evidence>
<evidence type="ECO:0008006" key="7">
    <source>
        <dbReference type="Google" id="ProtNLM"/>
    </source>
</evidence>
<keyword evidence="6" id="KW-1185">Reference proteome</keyword>
<dbReference type="PANTHER" id="PTHR38589:SF1">
    <property type="entry name" value="BLR0621 PROTEIN"/>
    <property type="match status" value="1"/>
</dbReference>
<feature type="signal peptide" evidence="2">
    <location>
        <begin position="1"/>
        <end position="21"/>
    </location>
</feature>
<dbReference type="EMBL" id="JBIENY010000276">
    <property type="protein sequence ID" value="MFG6297632.1"/>
    <property type="molecule type" value="Genomic_DNA"/>
</dbReference>
<dbReference type="EMBL" id="CP121271">
    <property type="protein sequence ID" value="WMC90204.1"/>
    <property type="molecule type" value="Genomic_DNA"/>
</dbReference>
<organism evidence="4 5">
    <name type="scientific">Streptomyces rochei</name>
    <name type="common">Streptomyces parvullus</name>
    <dbReference type="NCBI Taxonomy" id="1928"/>
    <lineage>
        <taxon>Bacteria</taxon>
        <taxon>Bacillati</taxon>
        <taxon>Actinomycetota</taxon>
        <taxon>Actinomycetes</taxon>
        <taxon>Kitasatosporales</taxon>
        <taxon>Streptomycetaceae</taxon>
        <taxon>Streptomyces</taxon>
        <taxon>Streptomyces rochei group</taxon>
    </lineage>
</organism>